<sequence>MGRSIILDVDTGTDDAVAIMFAALHPEIELLAVTTVNGNVPLADTTDNTLRVLDWIERPEIPVFAGLSRPIARSGFPGARHFDRDSGNDPHGSALPIPPPRGTAQDVGAVEYLVETLRSTTEPLTLVPVGPLSNIATVLTIDPSLTEAVEEVVVMGGGHATTNVTASAEFNIWADPEAANVVFSAGFRRLTLVPLDATHRALVTRSACRVLEGLATPAGIAAARFIGRRIDAYGASAAGEEAAPVHDVLCTAYLVRPDVITTRHLALTVETASPLTIGRTVMDTRPGSTATRNAHVAFDADAALLIELLTQVFGTDA</sequence>
<feature type="domain" description="Inosine/uridine-preferring nucleoside hydrolase" evidence="4">
    <location>
        <begin position="5"/>
        <end position="304"/>
    </location>
</feature>
<evidence type="ECO:0000256" key="3">
    <source>
        <dbReference type="SAM" id="MobiDB-lite"/>
    </source>
</evidence>
<evidence type="ECO:0000313" key="5">
    <source>
        <dbReference type="EMBL" id="RCV61786.1"/>
    </source>
</evidence>
<dbReference type="GO" id="GO:0008477">
    <property type="term" value="F:purine nucleosidase activity"/>
    <property type="evidence" value="ECO:0007669"/>
    <property type="project" value="TreeGrafter"/>
</dbReference>
<dbReference type="GO" id="GO:0006152">
    <property type="term" value="P:purine nucleoside catabolic process"/>
    <property type="evidence" value="ECO:0007669"/>
    <property type="project" value="TreeGrafter"/>
</dbReference>
<gene>
    <name evidence="5" type="ORF">DEF24_03400</name>
</gene>
<keyword evidence="6" id="KW-1185">Reference proteome</keyword>
<dbReference type="AlphaFoldDB" id="A0A368TDA0"/>
<proteinExistence type="predicted"/>
<evidence type="ECO:0000313" key="6">
    <source>
        <dbReference type="Proteomes" id="UP000253318"/>
    </source>
</evidence>
<dbReference type="InterPro" id="IPR023186">
    <property type="entry name" value="IUNH"/>
</dbReference>
<dbReference type="GO" id="GO:0045437">
    <property type="term" value="F:uridine nucleosidase activity"/>
    <property type="evidence" value="ECO:0007669"/>
    <property type="project" value="UniProtKB-ARBA"/>
</dbReference>
<reference evidence="5 6" key="1">
    <citation type="submission" date="2018-04" db="EMBL/GenBank/DDBJ databases">
        <title>Novel actinobacteria from marine sediment.</title>
        <authorList>
            <person name="Ng Z.Y."/>
            <person name="Tan G.Y.A."/>
        </authorList>
    </citation>
    <scope>NUCLEOTIDE SEQUENCE [LARGE SCALE GENOMIC DNA]</scope>
    <source>
        <strain evidence="5 6">TPS81</strain>
    </source>
</reference>
<dbReference type="Gene3D" id="3.90.245.10">
    <property type="entry name" value="Ribonucleoside hydrolase-like"/>
    <property type="match status" value="1"/>
</dbReference>
<dbReference type="PROSITE" id="PS01247">
    <property type="entry name" value="IUNH"/>
    <property type="match status" value="1"/>
</dbReference>
<dbReference type="Pfam" id="PF01156">
    <property type="entry name" value="IU_nuc_hydro"/>
    <property type="match status" value="1"/>
</dbReference>
<feature type="region of interest" description="Disordered" evidence="3">
    <location>
        <begin position="78"/>
        <end position="102"/>
    </location>
</feature>
<dbReference type="InterPro" id="IPR036452">
    <property type="entry name" value="Ribo_hydro-like"/>
</dbReference>
<dbReference type="GO" id="GO:0005829">
    <property type="term" value="C:cytosol"/>
    <property type="evidence" value="ECO:0007669"/>
    <property type="project" value="TreeGrafter"/>
</dbReference>
<keyword evidence="2" id="KW-0326">Glycosidase</keyword>
<protein>
    <submittedName>
        <fullName evidence="5">Nucleoside hydrolase</fullName>
    </submittedName>
</protein>
<dbReference type="OrthoDB" id="9797882at2"/>
<dbReference type="PANTHER" id="PTHR12304">
    <property type="entry name" value="INOSINE-URIDINE PREFERRING NUCLEOSIDE HYDROLASE"/>
    <property type="match status" value="1"/>
</dbReference>
<dbReference type="InterPro" id="IPR015910">
    <property type="entry name" value="I/U_nuclsd_hydro_CS"/>
</dbReference>
<dbReference type="PANTHER" id="PTHR12304:SF4">
    <property type="entry name" value="URIDINE NUCLEOSIDASE"/>
    <property type="match status" value="1"/>
</dbReference>
<dbReference type="RefSeq" id="WP_114397648.1">
    <property type="nucleotide sequence ID" value="NZ_QEIM01000043.1"/>
</dbReference>
<evidence type="ECO:0000256" key="1">
    <source>
        <dbReference type="ARBA" id="ARBA00022801"/>
    </source>
</evidence>
<dbReference type="Proteomes" id="UP000253318">
    <property type="component" value="Unassembled WGS sequence"/>
</dbReference>
<dbReference type="SUPFAM" id="SSF53590">
    <property type="entry name" value="Nucleoside hydrolase"/>
    <property type="match status" value="1"/>
</dbReference>
<dbReference type="EMBL" id="QEIN01000015">
    <property type="protein sequence ID" value="RCV61786.1"/>
    <property type="molecule type" value="Genomic_DNA"/>
</dbReference>
<dbReference type="InterPro" id="IPR001910">
    <property type="entry name" value="Inosine/uridine_hydrolase_dom"/>
</dbReference>
<accession>A0A368TDA0</accession>
<organism evidence="5 6">
    <name type="scientific">Marinitenerispora sediminis</name>
    <dbReference type="NCBI Taxonomy" id="1931232"/>
    <lineage>
        <taxon>Bacteria</taxon>
        <taxon>Bacillati</taxon>
        <taxon>Actinomycetota</taxon>
        <taxon>Actinomycetes</taxon>
        <taxon>Streptosporangiales</taxon>
        <taxon>Nocardiopsidaceae</taxon>
        <taxon>Marinitenerispora</taxon>
    </lineage>
</organism>
<evidence type="ECO:0000259" key="4">
    <source>
        <dbReference type="Pfam" id="PF01156"/>
    </source>
</evidence>
<name>A0A368TDA0_9ACTN</name>
<evidence type="ECO:0000256" key="2">
    <source>
        <dbReference type="ARBA" id="ARBA00023295"/>
    </source>
</evidence>
<keyword evidence="1 5" id="KW-0378">Hydrolase</keyword>
<comment type="caution">
    <text evidence="5">The sequence shown here is derived from an EMBL/GenBank/DDBJ whole genome shotgun (WGS) entry which is preliminary data.</text>
</comment>